<sequence length="210" mass="21921">MVAKPHGDDCVVVVGCPPTTAYGGSHGREASTAQEEGSSCGRRTVLAWIFAAVAITAFVLLAVFLSRKFPDGQPRYSVAVAAVAGLDPARDLSARGRLTISPVFNVTVHVDNTRSAVNEACVEELATAVVSYGDAFLGRGTVPAFCAPRRRRAEAVARAWGQEVAVPWFLRDELAAGLAAGEATVDVKLAVPWVIVCKAKVGGGLSRCGV</sequence>
<protein>
    <recommendedName>
        <fullName evidence="4">Late embryogenesis abundant protein LEA-2 subgroup domain-containing protein</fullName>
    </recommendedName>
</protein>
<evidence type="ECO:0000256" key="1">
    <source>
        <dbReference type="SAM" id="Phobius"/>
    </source>
</evidence>
<name>A0A8T0Q7M3_PANVG</name>
<keyword evidence="1" id="KW-0812">Transmembrane</keyword>
<dbReference type="AlphaFoldDB" id="A0A8T0Q7M3"/>
<feature type="transmembrane region" description="Helical" evidence="1">
    <location>
        <begin position="45"/>
        <end position="65"/>
    </location>
</feature>
<dbReference type="PANTHER" id="PTHR33994:SF19">
    <property type="entry name" value="LATE EMBRYOGENESIS ABUNDANT PROTEIN LEA-2 SUBGROUP DOMAIN-CONTAINING PROTEIN"/>
    <property type="match status" value="1"/>
</dbReference>
<reference evidence="2" key="1">
    <citation type="submission" date="2020-05" db="EMBL/GenBank/DDBJ databases">
        <title>WGS assembly of Panicum virgatum.</title>
        <authorList>
            <person name="Lovell J.T."/>
            <person name="Jenkins J."/>
            <person name="Shu S."/>
            <person name="Juenger T.E."/>
            <person name="Schmutz J."/>
        </authorList>
    </citation>
    <scope>NUCLEOTIDE SEQUENCE</scope>
    <source>
        <strain evidence="2">AP13</strain>
    </source>
</reference>
<dbReference type="EMBL" id="CM029050">
    <property type="protein sequence ID" value="KAG2568749.1"/>
    <property type="molecule type" value="Genomic_DNA"/>
</dbReference>
<keyword evidence="3" id="KW-1185">Reference proteome</keyword>
<evidence type="ECO:0008006" key="4">
    <source>
        <dbReference type="Google" id="ProtNLM"/>
    </source>
</evidence>
<evidence type="ECO:0000313" key="2">
    <source>
        <dbReference type="EMBL" id="KAG2568749.1"/>
    </source>
</evidence>
<organism evidence="2 3">
    <name type="scientific">Panicum virgatum</name>
    <name type="common">Blackwell switchgrass</name>
    <dbReference type="NCBI Taxonomy" id="38727"/>
    <lineage>
        <taxon>Eukaryota</taxon>
        <taxon>Viridiplantae</taxon>
        <taxon>Streptophyta</taxon>
        <taxon>Embryophyta</taxon>
        <taxon>Tracheophyta</taxon>
        <taxon>Spermatophyta</taxon>
        <taxon>Magnoliopsida</taxon>
        <taxon>Liliopsida</taxon>
        <taxon>Poales</taxon>
        <taxon>Poaceae</taxon>
        <taxon>PACMAD clade</taxon>
        <taxon>Panicoideae</taxon>
        <taxon>Panicodae</taxon>
        <taxon>Paniceae</taxon>
        <taxon>Panicinae</taxon>
        <taxon>Panicum</taxon>
        <taxon>Panicum sect. Hiantes</taxon>
    </lineage>
</organism>
<dbReference type="PANTHER" id="PTHR33994">
    <property type="entry name" value="OS04G0515000 PROTEIN"/>
    <property type="match status" value="1"/>
</dbReference>
<keyword evidence="1" id="KW-1133">Transmembrane helix</keyword>
<keyword evidence="1" id="KW-0472">Membrane</keyword>
<evidence type="ECO:0000313" key="3">
    <source>
        <dbReference type="Proteomes" id="UP000823388"/>
    </source>
</evidence>
<accession>A0A8T0Q7M3</accession>
<gene>
    <name evidence="2" type="ORF">PVAP13_7NG347200</name>
</gene>
<comment type="caution">
    <text evidence="2">The sequence shown here is derived from an EMBL/GenBank/DDBJ whole genome shotgun (WGS) entry which is preliminary data.</text>
</comment>
<proteinExistence type="predicted"/>
<dbReference type="Proteomes" id="UP000823388">
    <property type="component" value="Chromosome 7N"/>
</dbReference>